<keyword evidence="2" id="KW-1185">Reference proteome</keyword>
<protein>
    <submittedName>
        <fullName evidence="1">Uncharacterized protein</fullName>
    </submittedName>
</protein>
<comment type="caution">
    <text evidence="1">The sequence shown here is derived from an EMBL/GenBank/DDBJ whole genome shotgun (WGS) entry which is preliminary data.</text>
</comment>
<sequence length="45" mass="4977">MLRLFKTSFFWQFAGGFAIGAVGLFALQPAAQADPTHHHAVYAQR</sequence>
<reference evidence="1 2" key="1">
    <citation type="submission" date="2020-06" db="EMBL/GenBank/DDBJ databases">
        <title>Sphingomonas hominis sp. nov., a member of the Sphingomonas, isolated from the hair of a 22-year-old girl.</title>
        <authorList>
            <person name="Zhang D.-F."/>
            <person name="Cui X.-W."/>
        </authorList>
    </citation>
    <scope>NUCLEOTIDE SEQUENCE [LARGE SCALE GENOMIC DNA]</scope>
    <source>
        <strain evidence="1 2">HHU CXW</strain>
    </source>
</reference>
<evidence type="ECO:0000313" key="1">
    <source>
        <dbReference type="EMBL" id="NTS66111.1"/>
    </source>
</evidence>
<organism evidence="1 2">
    <name type="scientific">Sphingomonas hominis</name>
    <dbReference type="NCBI Taxonomy" id="2741495"/>
    <lineage>
        <taxon>Bacteria</taxon>
        <taxon>Pseudomonadati</taxon>
        <taxon>Pseudomonadota</taxon>
        <taxon>Alphaproteobacteria</taxon>
        <taxon>Sphingomonadales</taxon>
        <taxon>Sphingomonadaceae</taxon>
        <taxon>Sphingomonas</taxon>
    </lineage>
</organism>
<evidence type="ECO:0000313" key="2">
    <source>
        <dbReference type="Proteomes" id="UP000621447"/>
    </source>
</evidence>
<dbReference type="RefSeq" id="WP_174194721.1">
    <property type="nucleotide sequence ID" value="NZ_JABULH010000005.1"/>
</dbReference>
<accession>A0ABX2JHV2</accession>
<gene>
    <name evidence="1" type="ORF">HRV97_13180</name>
</gene>
<proteinExistence type="predicted"/>
<dbReference type="Proteomes" id="UP000621447">
    <property type="component" value="Unassembled WGS sequence"/>
</dbReference>
<dbReference type="EMBL" id="JABULH010000005">
    <property type="protein sequence ID" value="NTS66111.1"/>
    <property type="molecule type" value="Genomic_DNA"/>
</dbReference>
<name>A0ABX2JHV2_9SPHN</name>